<feature type="signal peptide" evidence="1">
    <location>
        <begin position="1"/>
        <end position="17"/>
    </location>
</feature>
<organism evidence="2">
    <name type="scientific">Vannella robusta</name>
    <dbReference type="NCBI Taxonomy" id="1487602"/>
    <lineage>
        <taxon>Eukaryota</taxon>
        <taxon>Amoebozoa</taxon>
        <taxon>Discosea</taxon>
        <taxon>Flabellinia</taxon>
        <taxon>Vannellidae</taxon>
        <taxon>Vannella</taxon>
    </lineage>
</organism>
<evidence type="ECO:0000313" key="2">
    <source>
        <dbReference type="EMBL" id="CAE2238366.1"/>
    </source>
</evidence>
<keyword evidence="1" id="KW-0732">Signal</keyword>
<dbReference type="AlphaFoldDB" id="A0A7S4MS06"/>
<protein>
    <submittedName>
        <fullName evidence="2">Uncharacterized protein</fullName>
    </submittedName>
</protein>
<sequence>MRSLFALLCIFVATAVGQQVYYPDYYTSELDNEPYGVYSTFNYAYYRQYVTNLFDDDEGLNPDDDDDGADDDELVGGLDDDYFFDDDDLVRIDDDEQYDRADDDFENDRYVRYDSSASVMKPLVTVFLVATLAVLF</sequence>
<accession>A0A7S4MS06</accession>
<reference evidence="2" key="1">
    <citation type="submission" date="2021-01" db="EMBL/GenBank/DDBJ databases">
        <authorList>
            <person name="Corre E."/>
            <person name="Pelletier E."/>
            <person name="Niang G."/>
            <person name="Scheremetjew M."/>
            <person name="Finn R."/>
            <person name="Kale V."/>
            <person name="Holt S."/>
            <person name="Cochrane G."/>
            <person name="Meng A."/>
            <person name="Brown T."/>
            <person name="Cohen L."/>
        </authorList>
    </citation>
    <scope>NUCLEOTIDE SEQUENCE</scope>
    <source>
        <strain evidence="2">DIVA3 518/3/11/1/6</strain>
    </source>
</reference>
<evidence type="ECO:0000256" key="1">
    <source>
        <dbReference type="SAM" id="SignalP"/>
    </source>
</evidence>
<proteinExistence type="predicted"/>
<dbReference type="EMBL" id="HBKP01023597">
    <property type="protein sequence ID" value="CAE2238366.1"/>
    <property type="molecule type" value="Transcribed_RNA"/>
</dbReference>
<name>A0A7S4MS06_9EUKA</name>
<gene>
    <name evidence="2" type="ORF">VSP0166_LOCUS16465</name>
</gene>
<feature type="chain" id="PRO_5031311935" evidence="1">
    <location>
        <begin position="18"/>
        <end position="136"/>
    </location>
</feature>